<dbReference type="SUPFAM" id="SSF49348">
    <property type="entry name" value="Clathrin adaptor appendage domain"/>
    <property type="match status" value="1"/>
</dbReference>
<dbReference type="PANTHER" id="PTHR22780">
    <property type="entry name" value="ADAPTIN, ALPHA/GAMMA/EPSILON"/>
    <property type="match status" value="1"/>
</dbReference>
<dbReference type="PIRSF" id="PIRSF037094">
    <property type="entry name" value="AP1_complex_gamma"/>
    <property type="match status" value="1"/>
</dbReference>
<dbReference type="InParanoid" id="H2B1R4"/>
<evidence type="ECO:0000256" key="5">
    <source>
        <dbReference type="ARBA" id="ARBA00023034"/>
    </source>
</evidence>
<evidence type="ECO:0000313" key="10">
    <source>
        <dbReference type="EMBL" id="CCF60564.1"/>
    </source>
</evidence>
<keyword evidence="3 8" id="KW-0813">Transport</keyword>
<keyword evidence="7 8" id="KW-0968">Cytoplasmic vesicle</keyword>
<dbReference type="InterPro" id="IPR016024">
    <property type="entry name" value="ARM-type_fold"/>
</dbReference>
<dbReference type="GO" id="GO:0006886">
    <property type="term" value="P:intracellular protein transport"/>
    <property type="evidence" value="ECO:0007669"/>
    <property type="project" value="UniProtKB-UniRule"/>
</dbReference>
<dbReference type="GO" id="GO:0030121">
    <property type="term" value="C:AP-1 adaptor complex"/>
    <property type="evidence" value="ECO:0007669"/>
    <property type="project" value="EnsemblFungi"/>
</dbReference>
<dbReference type="Pfam" id="PF01602">
    <property type="entry name" value="Adaptin_N"/>
    <property type="match status" value="1"/>
</dbReference>
<dbReference type="InterPro" id="IPR002553">
    <property type="entry name" value="Clathrin/coatomer_adapt-like_N"/>
</dbReference>
<comment type="similarity">
    <text evidence="8">Belongs to the adaptor complexes large subunit family.</text>
</comment>
<evidence type="ECO:0000256" key="1">
    <source>
        <dbReference type="ARBA" id="ARBA00004156"/>
    </source>
</evidence>
<dbReference type="eggNOG" id="KOG1062">
    <property type="taxonomic scope" value="Eukaryota"/>
</dbReference>
<comment type="subcellular location">
    <subcellularLocation>
        <location evidence="1">Cytoplasmic vesicle membrane</location>
    </subcellularLocation>
    <subcellularLocation>
        <location evidence="2">Golgi apparatus</location>
    </subcellularLocation>
</comment>
<dbReference type="EMBL" id="HE650831">
    <property type="protein sequence ID" value="CCF60564.1"/>
    <property type="molecule type" value="Genomic_DNA"/>
</dbReference>
<dbReference type="HOGENOM" id="CLU_003824_0_1_1"/>
<dbReference type="SMART" id="SM00809">
    <property type="entry name" value="Alpha_adaptinC2"/>
    <property type="match status" value="1"/>
</dbReference>
<dbReference type="GO" id="GO:0005829">
    <property type="term" value="C:cytosol"/>
    <property type="evidence" value="ECO:0007669"/>
    <property type="project" value="GOC"/>
</dbReference>
<dbReference type="InterPro" id="IPR013041">
    <property type="entry name" value="Clathrin_app_Ig-like_sf"/>
</dbReference>
<dbReference type="RefSeq" id="XP_003959699.1">
    <property type="nucleotide sequence ID" value="XM_003959650.1"/>
</dbReference>
<dbReference type="AlphaFoldDB" id="H2B1R4"/>
<dbReference type="Pfam" id="PF02883">
    <property type="entry name" value="Alpha_adaptinC2"/>
    <property type="match status" value="1"/>
</dbReference>
<dbReference type="GO" id="GO:0048203">
    <property type="term" value="P:vesicle targeting, trans-Golgi to endosome"/>
    <property type="evidence" value="ECO:0007669"/>
    <property type="project" value="EnsemblFungi"/>
</dbReference>
<dbReference type="SUPFAM" id="SSF48371">
    <property type="entry name" value="ARM repeat"/>
    <property type="match status" value="1"/>
</dbReference>
<dbReference type="OrthoDB" id="28053at2759"/>
<dbReference type="InterPro" id="IPR050840">
    <property type="entry name" value="Adaptor_Complx_Large_Subunit"/>
</dbReference>
<evidence type="ECO:0000256" key="2">
    <source>
        <dbReference type="ARBA" id="ARBA00004555"/>
    </source>
</evidence>
<keyword evidence="6 8" id="KW-0472">Membrane</keyword>
<keyword evidence="5 8" id="KW-0333">Golgi apparatus</keyword>
<dbReference type="InterPro" id="IPR011989">
    <property type="entry name" value="ARM-like"/>
</dbReference>
<feature type="domain" description="Clathrin adaptor alpha/beta/gamma-adaptin appendage Ig-like subdomain" evidence="9">
    <location>
        <begin position="725"/>
        <end position="836"/>
    </location>
</feature>
<accession>H2B1R4</accession>
<dbReference type="Gene3D" id="1.25.10.10">
    <property type="entry name" value="Leucine-rich Repeat Variant"/>
    <property type="match status" value="1"/>
</dbReference>
<organism evidence="10 11">
    <name type="scientific">Kazachstania africana (strain ATCC 22294 / BCRC 22015 / CBS 2517 / CECT 1963 / NBRC 1671 / NRRL Y-8276)</name>
    <name type="common">Yeast</name>
    <name type="synonym">Kluyveromyces africanus</name>
    <dbReference type="NCBI Taxonomy" id="1071382"/>
    <lineage>
        <taxon>Eukaryota</taxon>
        <taxon>Fungi</taxon>
        <taxon>Dikarya</taxon>
        <taxon>Ascomycota</taxon>
        <taxon>Saccharomycotina</taxon>
        <taxon>Saccharomycetes</taxon>
        <taxon>Saccharomycetales</taxon>
        <taxon>Saccharomycetaceae</taxon>
        <taxon>Kazachstania</taxon>
    </lineage>
</organism>
<dbReference type="STRING" id="1071382.H2B1R4"/>
<protein>
    <recommendedName>
        <fullName evidence="8">AP-1 complex subunit gamma</fullName>
    </recommendedName>
</protein>
<dbReference type="Proteomes" id="UP000005220">
    <property type="component" value="Chromosome 11"/>
</dbReference>
<evidence type="ECO:0000313" key="11">
    <source>
        <dbReference type="Proteomes" id="UP000005220"/>
    </source>
</evidence>
<dbReference type="GeneID" id="13886753"/>
<dbReference type="GO" id="GO:0030276">
    <property type="term" value="F:clathrin binding"/>
    <property type="evidence" value="ECO:0007669"/>
    <property type="project" value="EnsemblFungi"/>
</dbReference>
<evidence type="ECO:0000256" key="3">
    <source>
        <dbReference type="ARBA" id="ARBA00022448"/>
    </source>
</evidence>
<name>H2B1R4_KAZAF</name>
<dbReference type="InterPro" id="IPR008152">
    <property type="entry name" value="Clathrin_a/b/g-adaptin_app_Ig"/>
</dbReference>
<dbReference type="InterPro" id="IPR017107">
    <property type="entry name" value="AP1_complex_gsu"/>
</dbReference>
<dbReference type="FunCoup" id="H2B1R4">
    <property type="interactions" value="713"/>
</dbReference>
<gene>
    <name evidence="10" type="primary">KAFR0K02100</name>
    <name evidence="10" type="ORF">KAFR_0K02100</name>
</gene>
<evidence type="ECO:0000256" key="7">
    <source>
        <dbReference type="ARBA" id="ARBA00023329"/>
    </source>
</evidence>
<reference evidence="10 11" key="1">
    <citation type="journal article" date="2011" name="Proc. Natl. Acad. Sci. U.S.A.">
        <title>Evolutionary erosion of yeast sex chromosomes by mating-type switching accidents.</title>
        <authorList>
            <person name="Gordon J.L."/>
            <person name="Armisen D."/>
            <person name="Proux-Wera E."/>
            <person name="Oheigeartaigh S.S."/>
            <person name="Byrne K.P."/>
            <person name="Wolfe K.H."/>
        </authorList>
    </citation>
    <scope>NUCLEOTIDE SEQUENCE [LARGE SCALE GENOMIC DNA]</scope>
    <source>
        <strain evidence="11">ATCC 22294 / BCRC 22015 / CBS 2517 / CECT 1963 / NBRC 1671 / NRRL Y-8276</strain>
    </source>
</reference>
<sequence length="839" mass="95312">MVASSLRSFIKDVRSAKTLADERAIITKQSAKIRTKLRDDHLSHSKKRINISKLLYLYILGEKTHFGQVECINLIASDDFSDKRLGYLSTMLLLDESQSLLTLLTNMLNNDLHHPNKYIVSLALTTLGSLSSNELARDLYPDVENILKNSNDSFLIKKALQCIAKLIMKDHTILEIFPVQILNEKLLSNDFILTHAVYLGICKVLQSMLINFEIFSKENDTTIILNSLSKIIPHLFQRLSTLNSKNLEPSYDVQGIQDPFLQVELITTIKWIFKIGNELNLSQITQFNDKFTDLLTQIATNTDSKKNAGHAILYEIAKTTFELKLDQPLRVLGINILANFLKVSADTKRSNSNNNIKYVALNTLIKAVPEELDVVQRHRKFILHCLYDHDISIKFRALELTFAIVNENNLLELSTELINFLRKISKSNYIYNSNYIDIDDFKTLIVFTIDNLISKFEIFDNNNKNLEVAKFKFDSLVEILKLVGNFINLDKINEFLITINNFQNMEYKIESLSKLLLLSFTENENDNLNLSDNVGLQLVNIWCIGEYANLIISSKKTNNKVVNEKSLTDYLIKLNDYHSLSNNNRIIQYILTSSLKMSTKISDSQCIEKLRQLILGHDKNPNLIIQAKSVQCGLLFDQPANVKNLILQAMPKFERKVVTPSIKDTFQSETTTKPSNRNNDLLLDLLSDIDDSKPAATTTKTGNISDSLFLDLHAETKEKTTVDESLIVPQEAVTVHDTSNIAVYTNAVKVSEGAAEIDMYFKAKSNSLTNLQTQCAVTKTQKLTLTQLRPGNDIKSNEVSMQTLKISGSGKLKLRVKVTFTINNEMINEQFDYKFSQSI</sequence>
<evidence type="ECO:0000259" key="9">
    <source>
        <dbReference type="SMART" id="SM00809"/>
    </source>
</evidence>
<dbReference type="KEGG" id="kaf:KAFR_0K02100"/>
<evidence type="ECO:0000256" key="6">
    <source>
        <dbReference type="ARBA" id="ARBA00023136"/>
    </source>
</evidence>
<keyword evidence="4 8" id="KW-0653">Protein transport</keyword>
<keyword evidence="11" id="KW-1185">Reference proteome</keyword>
<dbReference type="Gene3D" id="2.60.40.1230">
    <property type="match status" value="1"/>
</dbReference>
<evidence type="ECO:0000256" key="4">
    <source>
        <dbReference type="ARBA" id="ARBA00022927"/>
    </source>
</evidence>
<proteinExistence type="inferred from homology"/>
<evidence type="ECO:0000256" key="8">
    <source>
        <dbReference type="PIRNR" id="PIRNR037094"/>
    </source>
</evidence>
<dbReference type="GO" id="GO:0006896">
    <property type="term" value="P:Golgi to vacuole transport"/>
    <property type="evidence" value="ECO:0007669"/>
    <property type="project" value="EnsemblFungi"/>
</dbReference>